<feature type="compositionally biased region" description="Basic and acidic residues" evidence="4">
    <location>
        <begin position="537"/>
        <end position="550"/>
    </location>
</feature>
<dbReference type="Proteomes" id="UP000054466">
    <property type="component" value="Unassembled WGS sequence"/>
</dbReference>
<dbReference type="PANTHER" id="PTHR23023">
    <property type="entry name" value="DIMETHYLANILINE MONOOXYGENASE"/>
    <property type="match status" value="1"/>
</dbReference>
<gene>
    <name evidence="5" type="ORF">PV07_06686</name>
</gene>
<keyword evidence="1" id="KW-0285">Flavoprotein</keyword>
<proteinExistence type="predicted"/>
<dbReference type="Gene3D" id="3.50.50.60">
    <property type="entry name" value="FAD/NAD(P)-binding domain"/>
    <property type="match status" value="1"/>
</dbReference>
<dbReference type="SUPFAM" id="SSF51905">
    <property type="entry name" value="FAD/NAD(P)-binding domain"/>
    <property type="match status" value="1"/>
</dbReference>
<dbReference type="HOGENOM" id="CLU_019225_1_0_1"/>
<dbReference type="VEuPathDB" id="FungiDB:PV07_06686"/>
<keyword evidence="6" id="KW-1185">Reference proteome</keyword>
<evidence type="ECO:0000256" key="4">
    <source>
        <dbReference type="SAM" id="MobiDB-lite"/>
    </source>
</evidence>
<dbReference type="Pfam" id="PF13738">
    <property type="entry name" value="Pyr_redox_3"/>
    <property type="match status" value="1"/>
</dbReference>
<evidence type="ECO:0000313" key="6">
    <source>
        <dbReference type="Proteomes" id="UP000054466"/>
    </source>
</evidence>
<dbReference type="RefSeq" id="XP_016247109.1">
    <property type="nucleotide sequence ID" value="XM_016393690.1"/>
</dbReference>
<keyword evidence="2" id="KW-0274">FAD</keyword>
<protein>
    <recommendedName>
        <fullName evidence="7">FAD/NAD(P)-binding domain-containing protein</fullName>
    </recommendedName>
</protein>
<name>A0A0D2C6X2_9EURO</name>
<evidence type="ECO:0000256" key="3">
    <source>
        <dbReference type="ARBA" id="ARBA00023002"/>
    </source>
</evidence>
<organism evidence="5 6">
    <name type="scientific">Cladophialophora immunda</name>
    <dbReference type="NCBI Taxonomy" id="569365"/>
    <lineage>
        <taxon>Eukaryota</taxon>
        <taxon>Fungi</taxon>
        <taxon>Dikarya</taxon>
        <taxon>Ascomycota</taxon>
        <taxon>Pezizomycotina</taxon>
        <taxon>Eurotiomycetes</taxon>
        <taxon>Chaetothyriomycetidae</taxon>
        <taxon>Chaetothyriales</taxon>
        <taxon>Herpotrichiellaceae</taxon>
        <taxon>Cladophialophora</taxon>
    </lineage>
</organism>
<dbReference type="PRINTS" id="PR00368">
    <property type="entry name" value="FADPNR"/>
</dbReference>
<evidence type="ECO:0008006" key="7">
    <source>
        <dbReference type="Google" id="ProtNLM"/>
    </source>
</evidence>
<keyword evidence="3" id="KW-0560">Oxidoreductase</keyword>
<sequence length="663" mass="74363">MSAPTRVIVIGAGIAGLVAAKTYLQVCKHLGRPLELIVLDEARDSGGVWTTERHYPGLMVQAPNGYYELSDFSMVDEEHPWDSLIPAAREQAYLESYARRFDVYDKIRFSTVVVKVSKREAPSPPGWFVETASGEVLECDKLIVASGLYSKPRPIPISVSAYAGTAVHSRDLGRVHERICNDPTVKDVVVVGACKSAVEACSVFLASHKRVHWLVRPSDQGAPLIISHPEAKPNPLAIAGTRLFPAFSPSMWSTSGFWYSFLHSGRWILGTWLVQGFFNLMSWMITREIHYGKSQNSAKIQPKRKSMFFYTTYLSLVVEGHPFFDALHEDNPEKLTVYRATPVKCEGRELVVNEEDSGPRTLPADAIIWSIGWEPGLDFFEPAEAAEIGLPVRLSSIGNKNETSSAPAKGAAPIQSPVTPTDLDLPALEFYDGKVRKLFPATLNQTPAQPQDPTSALLHTRWGLYRFLIPSSHFAKDDRTLAFAGFISSGQTVATSEVGALWAVAWLEDLFTRRPMPLLDRVDADRFAIPPPASASEARHKEETTDGRGPEELKLLADAEIRFNQAFQERRYGLRGARSPEMILEARSYIDMLCRDLGIEPQRKRYRMRERNGGALPMEQTGWWDGVKNWFREYFEPYIAPDFKGAVEEFLRNRETALREKEN</sequence>
<feature type="region of interest" description="Disordered" evidence="4">
    <location>
        <begin position="529"/>
        <end position="550"/>
    </location>
</feature>
<evidence type="ECO:0000256" key="1">
    <source>
        <dbReference type="ARBA" id="ARBA00022630"/>
    </source>
</evidence>
<dbReference type="InterPro" id="IPR036188">
    <property type="entry name" value="FAD/NAD-bd_sf"/>
</dbReference>
<dbReference type="OrthoDB" id="2915840at2759"/>
<evidence type="ECO:0000256" key="2">
    <source>
        <dbReference type="ARBA" id="ARBA00022827"/>
    </source>
</evidence>
<dbReference type="GeneID" id="27345880"/>
<reference evidence="5 6" key="1">
    <citation type="submission" date="2015-01" db="EMBL/GenBank/DDBJ databases">
        <title>The Genome Sequence of Cladophialophora immunda CBS83496.</title>
        <authorList>
            <consortium name="The Broad Institute Genomics Platform"/>
            <person name="Cuomo C."/>
            <person name="de Hoog S."/>
            <person name="Gorbushina A."/>
            <person name="Stielow B."/>
            <person name="Teixiera M."/>
            <person name="Abouelleil A."/>
            <person name="Chapman S.B."/>
            <person name="Priest M."/>
            <person name="Young S.K."/>
            <person name="Wortman J."/>
            <person name="Nusbaum C."/>
            <person name="Birren B."/>
        </authorList>
    </citation>
    <scope>NUCLEOTIDE SEQUENCE [LARGE SCALE GENOMIC DNA]</scope>
    <source>
        <strain evidence="5 6">CBS 83496</strain>
    </source>
</reference>
<dbReference type="EMBL" id="KN847043">
    <property type="protein sequence ID" value="KIW26893.1"/>
    <property type="molecule type" value="Genomic_DNA"/>
</dbReference>
<dbReference type="AlphaFoldDB" id="A0A0D2C6X2"/>
<evidence type="ECO:0000313" key="5">
    <source>
        <dbReference type="EMBL" id="KIW26893.1"/>
    </source>
</evidence>
<accession>A0A0D2C6X2</accession>
<dbReference type="InterPro" id="IPR050346">
    <property type="entry name" value="FMO-like"/>
</dbReference>
<dbReference type="GO" id="GO:0016491">
    <property type="term" value="F:oxidoreductase activity"/>
    <property type="evidence" value="ECO:0007669"/>
    <property type="project" value="UniProtKB-KW"/>
</dbReference>